<dbReference type="EMBL" id="GL945433">
    <property type="protein sequence ID" value="EGO26033.1"/>
    <property type="molecule type" value="Genomic_DNA"/>
</dbReference>
<dbReference type="AlphaFoldDB" id="F8NVD2"/>
<evidence type="ECO:0000256" key="3">
    <source>
        <dbReference type="PROSITE-ProRule" id="PRU00023"/>
    </source>
</evidence>
<dbReference type="HOGENOM" id="CLU_000134_18_9_1"/>
<dbReference type="PANTHER" id="PTHR24171">
    <property type="entry name" value="ANKYRIN REPEAT DOMAIN-CONTAINING PROTEIN 39-RELATED"/>
    <property type="match status" value="1"/>
</dbReference>
<dbReference type="PROSITE" id="PS50297">
    <property type="entry name" value="ANK_REP_REGION"/>
    <property type="match status" value="1"/>
</dbReference>
<gene>
    <name evidence="4" type="ORF">SERLADRAFT_466983</name>
</gene>
<dbReference type="Gene3D" id="1.25.40.20">
    <property type="entry name" value="Ankyrin repeat-containing domain"/>
    <property type="match status" value="1"/>
</dbReference>
<evidence type="ECO:0000256" key="1">
    <source>
        <dbReference type="ARBA" id="ARBA00022737"/>
    </source>
</evidence>
<sequence>MNGNTGITRLLLVRQDMDPNSKDLTGRTSLSLAAEEGHSEVVQLLLARHGINIDSKDAYGQTPLWLAARHGHAKTVECLLAFRNIDVNVIPMHSYIPPLWAAACRYLDHENDILAQGSFIHPGCSRSGCHSITK</sequence>
<dbReference type="GeneID" id="18819156"/>
<keyword evidence="1" id="KW-0677">Repeat</keyword>
<dbReference type="Proteomes" id="UP000008064">
    <property type="component" value="Unassembled WGS sequence"/>
</dbReference>
<dbReference type="PROSITE" id="PS50088">
    <property type="entry name" value="ANK_REPEAT"/>
    <property type="match status" value="1"/>
</dbReference>
<name>F8NVD2_SERL9</name>
<accession>F8NVD2</accession>
<feature type="repeat" description="ANK" evidence="3">
    <location>
        <begin position="25"/>
        <end position="58"/>
    </location>
</feature>
<reference evidence="4" key="1">
    <citation type="submission" date="2011-04" db="EMBL/GenBank/DDBJ databases">
        <title>Evolution of plant cell wall degrading machinery underlies the functional diversity of forest fungi.</title>
        <authorList>
            <consortium name="US DOE Joint Genome Institute (JGI-PGF)"/>
            <person name="Eastwood D.C."/>
            <person name="Floudas D."/>
            <person name="Binder M."/>
            <person name="Majcherczyk A."/>
            <person name="Schneider P."/>
            <person name="Aerts A."/>
            <person name="Asiegbu F.O."/>
            <person name="Baker S.E."/>
            <person name="Barry K."/>
            <person name="Bendiksby M."/>
            <person name="Blumentritt M."/>
            <person name="Coutinho P.M."/>
            <person name="Cullen D."/>
            <person name="Cullen D."/>
            <person name="Gathman A."/>
            <person name="Goodell B."/>
            <person name="Henrissat B."/>
            <person name="Ihrmark K."/>
            <person name="Kauserud H."/>
            <person name="Kohler A."/>
            <person name="LaButti K."/>
            <person name="Lapidus A."/>
            <person name="Lavin J.L."/>
            <person name="Lee Y.-H."/>
            <person name="Lindquist E."/>
            <person name="Lilly W."/>
            <person name="Lucas S."/>
            <person name="Morin E."/>
            <person name="Murat C."/>
            <person name="Oguiza J.A."/>
            <person name="Park J."/>
            <person name="Pisabarro A.G."/>
            <person name="Riley R."/>
            <person name="Rosling A."/>
            <person name="Salamov A."/>
            <person name="Schmidt O."/>
            <person name="Schmutz J."/>
            <person name="Skrede I."/>
            <person name="Stenlid J."/>
            <person name="Wiebenga A."/>
            <person name="Xie X."/>
            <person name="Kues U."/>
            <person name="Hibbett D.S."/>
            <person name="Hoffmeister D."/>
            <person name="Hogberg N."/>
            <person name="Martin F."/>
            <person name="Grigoriev I.V."/>
            <person name="Watkinson S.C."/>
        </authorList>
    </citation>
    <scope>NUCLEOTIDE SEQUENCE</scope>
    <source>
        <strain evidence="4">S7.9</strain>
    </source>
</reference>
<keyword evidence="2 3" id="KW-0040">ANK repeat</keyword>
<dbReference type="KEGG" id="sla:SERLADRAFT_466983"/>
<protein>
    <submittedName>
        <fullName evidence="4">Uncharacterized protein</fullName>
    </submittedName>
</protein>
<dbReference type="SUPFAM" id="SSF48403">
    <property type="entry name" value="Ankyrin repeat"/>
    <property type="match status" value="1"/>
</dbReference>
<dbReference type="InterPro" id="IPR036770">
    <property type="entry name" value="Ankyrin_rpt-contain_sf"/>
</dbReference>
<dbReference type="RefSeq" id="XP_007318155.1">
    <property type="nucleotide sequence ID" value="XM_007318093.1"/>
</dbReference>
<organism>
    <name type="scientific">Serpula lacrymans var. lacrymans (strain S7.9)</name>
    <name type="common">Dry rot fungus</name>
    <dbReference type="NCBI Taxonomy" id="578457"/>
    <lineage>
        <taxon>Eukaryota</taxon>
        <taxon>Fungi</taxon>
        <taxon>Dikarya</taxon>
        <taxon>Basidiomycota</taxon>
        <taxon>Agaricomycotina</taxon>
        <taxon>Agaricomycetes</taxon>
        <taxon>Agaricomycetidae</taxon>
        <taxon>Boletales</taxon>
        <taxon>Coniophorineae</taxon>
        <taxon>Serpulaceae</taxon>
        <taxon>Serpula</taxon>
    </lineage>
</organism>
<evidence type="ECO:0000256" key="2">
    <source>
        <dbReference type="ARBA" id="ARBA00023043"/>
    </source>
</evidence>
<dbReference type="InterPro" id="IPR002110">
    <property type="entry name" value="Ankyrin_rpt"/>
</dbReference>
<proteinExistence type="predicted"/>
<dbReference type="Pfam" id="PF12796">
    <property type="entry name" value="Ank_2"/>
    <property type="match status" value="1"/>
</dbReference>
<feature type="non-terminal residue" evidence="4">
    <location>
        <position position="134"/>
    </location>
</feature>
<evidence type="ECO:0000313" key="4">
    <source>
        <dbReference type="EMBL" id="EGO26033.1"/>
    </source>
</evidence>
<dbReference type="OrthoDB" id="20872at2759"/>
<dbReference type="SMART" id="SM00248">
    <property type="entry name" value="ANK"/>
    <property type="match status" value="2"/>
</dbReference>